<dbReference type="InterPro" id="IPR002035">
    <property type="entry name" value="VWF_A"/>
</dbReference>
<dbReference type="KEGG" id="amuc:Pan181_46010"/>
<protein>
    <submittedName>
        <fullName evidence="2">von Willebrand factor type A domain protein</fullName>
    </submittedName>
</protein>
<keyword evidence="3" id="KW-1185">Reference proteome</keyword>
<dbReference type="PROSITE" id="PS50096">
    <property type="entry name" value="IQ"/>
    <property type="match status" value="1"/>
</dbReference>
<reference evidence="2 3" key="1">
    <citation type="submission" date="2019-02" db="EMBL/GenBank/DDBJ databases">
        <title>Deep-cultivation of Planctomycetes and their phenomic and genomic characterization uncovers novel biology.</title>
        <authorList>
            <person name="Wiegand S."/>
            <person name="Jogler M."/>
            <person name="Boedeker C."/>
            <person name="Pinto D."/>
            <person name="Vollmers J."/>
            <person name="Rivas-Marin E."/>
            <person name="Kohn T."/>
            <person name="Peeters S.H."/>
            <person name="Heuer A."/>
            <person name="Rast P."/>
            <person name="Oberbeckmann S."/>
            <person name="Bunk B."/>
            <person name="Jeske O."/>
            <person name="Meyerdierks A."/>
            <person name="Storesund J.E."/>
            <person name="Kallscheuer N."/>
            <person name="Luecker S."/>
            <person name="Lage O.M."/>
            <person name="Pohl T."/>
            <person name="Merkel B.J."/>
            <person name="Hornburger P."/>
            <person name="Mueller R.-W."/>
            <person name="Bruemmer F."/>
            <person name="Labrenz M."/>
            <person name="Spormann A.M."/>
            <person name="Op den Camp H."/>
            <person name="Overmann J."/>
            <person name="Amann R."/>
            <person name="Jetten M.S.M."/>
            <person name="Mascher T."/>
            <person name="Medema M.H."/>
            <person name="Devos D.P."/>
            <person name="Kaster A.-K."/>
            <person name="Ovreas L."/>
            <person name="Rohde M."/>
            <person name="Galperin M.Y."/>
            <person name="Jogler C."/>
        </authorList>
    </citation>
    <scope>NUCLEOTIDE SEQUENCE [LARGE SCALE GENOMIC DNA]</scope>
    <source>
        <strain evidence="2 3">Pan181</strain>
    </source>
</reference>
<dbReference type="RefSeq" id="WP_231943667.1">
    <property type="nucleotide sequence ID" value="NZ_CP036278.1"/>
</dbReference>
<dbReference type="SUPFAM" id="SSF53300">
    <property type="entry name" value="vWA-like"/>
    <property type="match status" value="1"/>
</dbReference>
<proteinExistence type="predicted"/>
<dbReference type="Proteomes" id="UP000315750">
    <property type="component" value="Chromosome"/>
</dbReference>
<feature type="domain" description="VWFA" evidence="1">
    <location>
        <begin position="1048"/>
        <end position="1258"/>
    </location>
</feature>
<dbReference type="EMBL" id="CP036278">
    <property type="protein sequence ID" value="QDU58367.1"/>
    <property type="molecule type" value="Genomic_DNA"/>
</dbReference>
<dbReference type="InterPro" id="IPR036465">
    <property type="entry name" value="vWFA_dom_sf"/>
</dbReference>
<evidence type="ECO:0000313" key="2">
    <source>
        <dbReference type="EMBL" id="QDU58367.1"/>
    </source>
</evidence>
<dbReference type="SMART" id="SM00327">
    <property type="entry name" value="VWA"/>
    <property type="match status" value="1"/>
</dbReference>
<dbReference type="Gene3D" id="3.40.50.410">
    <property type="entry name" value="von Willebrand factor, type A domain"/>
    <property type="match status" value="1"/>
</dbReference>
<organism evidence="2 3">
    <name type="scientific">Aeoliella mucimassa</name>
    <dbReference type="NCBI Taxonomy" id="2527972"/>
    <lineage>
        <taxon>Bacteria</taxon>
        <taxon>Pseudomonadati</taxon>
        <taxon>Planctomycetota</taxon>
        <taxon>Planctomycetia</taxon>
        <taxon>Pirellulales</taxon>
        <taxon>Lacipirellulaceae</taxon>
        <taxon>Aeoliella</taxon>
    </lineage>
</organism>
<sequence>MAALALFSICWIGGAVLLNPPRTVAIVALGSSYEQNLAIPPNAFGWNTLEDLCQSNEVDNQQFFYGRHLHRLPDAPLRVTRQFDWQRALTPTEGHDAIIYLSMHGAADQHGPYLIADDAVGLGEESDKVRLDGLFAALAELPEEQHKLLLIDVTTLRGVWRLGVPANTFASALQQYDPRIAEIPNLVVVCSSSEGEKSWVNQPEQRTSFGYHLRRALNGLAVDSNNDGRITAEEAYNTVGDRVNSWAQSHAHANQQPVLLPSGDIGTTRAQSMQLGLAQTKETQEPSVADNTWDSLITEQWHYVSQLQHELQCPESVAPQLWNSHLDRLMRLEEFAQAGNRKAVERLQGQLMVSRTQLERLASRHQLAWDPLRGTSSTSPEIAQWIDRLWTTPVQQLPAQWEKAASAPTIDTKRLRTQLYERILTAVEQSPTANLDRAARLIRLSEDPTNPRPSSIHFIAMLEKHLPASSRSADFDALLSAAISCRSKSSQLLRSSQKTGVHVSAVLPWVEPAILELDSKRRLSEDLLFGLPLNQEQVLDQFTNLNQQYDAITKRIDTAYAACETYDRAMLTLPRYIDWWSLVWHDLDDSQHDIQPTTQAIIAAWNFAHELGTVIDDLRNTPLESIDLNSTQAEEHHLASAATQLANNYQTVVMAYQQWQHSLDAKTGPVFWNNCDAALMIPTLDVESRLRLLTIRRPASAARQSTHDKRLSLTAQSEDNDAIKASTHRRMQLMAAAFDPARLAKHGYLSTESADAFSQLPANTRAGTHLDSLIQLARQLMLARTTSVRDTVSDIQNAEQLTGSTLLEWVNLNHRMQQLLVTSERPDFLVGASKTQERSRARYALLLGTRTLIGRWNGLSDTAPPYYRQATKAYLVAARGWNPHEPQLDSLERLVAQPWDFTIRTADDGSPIYITGSESLPIGIQLLVSGVESGNAQVWGDADSGLSLSAPATGTRLNVSVGENKRTSQGSVVLKRTITQPVADFLPSSNSQAELRAFFRGHLARVALDATLINTPHFRSVKLPPPRTTAVAILDGSPPVASKASNFAITFVVDASGSMGPTSDGKSFKYQQAVEALKSILQDLPSGVRVSVWVFGEAIGRNKTVDRPEQTIHRLMRPIAWDQNDTKVLDELVSLLSNIEPWNESPVADAIVAARQDLFGFNGEKMMVVLTDGEDNRLATETGITSPHELSQVLPLALDGTGIALQVLEMSNSPTSQSDSTEPFRLLDQLNPPGRWWVMDELSSLQGLLHDEALKNRLITITPKNGSVSTAKPITLKRNLPTERVQSDLLPAGQYQIEAENRMHAVSVIEGDTLLLQSYSGMNGEAFRRVSIADTDHATSATVSAKGGTATLLKRRAPSEAPTEILLSIESSDLDGKSPLSVPHCDTLWLEYYPDASSHASQPLAWTSTFGYPAQCWSCLAASDGSVTNSRSPARLKVWWINSATEPSAVQLRRGFEFSVVSQLAGTHCKAVGDTVTFSRVACELETLPTSQGTMEPQFCLNVELSHPIGSMFQVSLEGMTPQGQQHDYYPSIGRTTAKFWPVNSAQLDQLVTGVSIVAIDELKAKAEQAGSYAELTSMGTFPTGEIPPAPVIDFSSAPTQ</sequence>
<evidence type="ECO:0000259" key="1">
    <source>
        <dbReference type="PROSITE" id="PS50234"/>
    </source>
</evidence>
<dbReference type="CDD" id="cd00198">
    <property type="entry name" value="vWFA"/>
    <property type="match status" value="1"/>
</dbReference>
<gene>
    <name evidence="2" type="ORF">Pan181_46010</name>
</gene>
<dbReference type="PROSITE" id="PS50234">
    <property type="entry name" value="VWFA"/>
    <property type="match status" value="1"/>
</dbReference>
<name>A0A518AUG6_9BACT</name>
<dbReference type="Pfam" id="PF13519">
    <property type="entry name" value="VWA_2"/>
    <property type="match status" value="1"/>
</dbReference>
<evidence type="ECO:0000313" key="3">
    <source>
        <dbReference type="Proteomes" id="UP000315750"/>
    </source>
</evidence>
<accession>A0A518AUG6</accession>